<reference evidence="1 2" key="1">
    <citation type="journal article" date="2012" name="New Phytol.">
        <title>Insight into trade-off between wood decay and parasitism from the genome of a fungal forest pathogen.</title>
        <authorList>
            <person name="Olson A."/>
            <person name="Aerts A."/>
            <person name="Asiegbu F."/>
            <person name="Belbahri L."/>
            <person name="Bouzid O."/>
            <person name="Broberg A."/>
            <person name="Canback B."/>
            <person name="Coutinho P.M."/>
            <person name="Cullen D."/>
            <person name="Dalman K."/>
            <person name="Deflorio G."/>
            <person name="van Diepen L.T."/>
            <person name="Dunand C."/>
            <person name="Duplessis S."/>
            <person name="Durling M."/>
            <person name="Gonthier P."/>
            <person name="Grimwood J."/>
            <person name="Fossdal C.G."/>
            <person name="Hansson D."/>
            <person name="Henrissat B."/>
            <person name="Hietala A."/>
            <person name="Himmelstrand K."/>
            <person name="Hoffmeister D."/>
            <person name="Hogberg N."/>
            <person name="James T.Y."/>
            <person name="Karlsson M."/>
            <person name="Kohler A."/>
            <person name="Kues U."/>
            <person name="Lee Y.H."/>
            <person name="Lin Y.C."/>
            <person name="Lind M."/>
            <person name="Lindquist E."/>
            <person name="Lombard V."/>
            <person name="Lucas S."/>
            <person name="Lunden K."/>
            <person name="Morin E."/>
            <person name="Murat C."/>
            <person name="Park J."/>
            <person name="Raffaello T."/>
            <person name="Rouze P."/>
            <person name="Salamov A."/>
            <person name="Schmutz J."/>
            <person name="Solheim H."/>
            <person name="Stahlberg J."/>
            <person name="Velez H."/>
            <person name="de Vries R.P."/>
            <person name="Wiebenga A."/>
            <person name="Woodward S."/>
            <person name="Yakovlev I."/>
            <person name="Garbelotto M."/>
            <person name="Martin F."/>
            <person name="Grigoriev I.V."/>
            <person name="Stenlid J."/>
        </authorList>
    </citation>
    <scope>NUCLEOTIDE SEQUENCE [LARGE SCALE GENOMIC DNA]</scope>
    <source>
        <strain evidence="1 2">TC 32-1</strain>
    </source>
</reference>
<dbReference type="AlphaFoldDB" id="W4KA76"/>
<dbReference type="EMBL" id="KI925457">
    <property type="protein sequence ID" value="ETW82649.1"/>
    <property type="molecule type" value="Genomic_DNA"/>
</dbReference>
<dbReference type="Proteomes" id="UP000030671">
    <property type="component" value="Unassembled WGS sequence"/>
</dbReference>
<accession>W4KA76</accession>
<protein>
    <submittedName>
        <fullName evidence="1">Uncharacterized protein</fullName>
    </submittedName>
</protein>
<dbReference type="HOGENOM" id="CLU_2819472_0_0_1"/>
<gene>
    <name evidence="1" type="ORF">HETIRDRAFT_315307</name>
</gene>
<name>W4KA76_HETIT</name>
<dbReference type="InParanoid" id="W4KA76"/>
<feature type="non-terminal residue" evidence="1">
    <location>
        <position position="1"/>
    </location>
</feature>
<dbReference type="GeneID" id="20670212"/>
<proteinExistence type="predicted"/>
<dbReference type="KEGG" id="hir:HETIRDRAFT_315307"/>
<sequence>FLFNSRSYGDASLHPPFLADSRPYSTLLDPFSSCYHSLHLYQWYSHSGPDAVPQNTGVKFCPDHLDL</sequence>
<organism evidence="1 2">
    <name type="scientific">Heterobasidion irregulare (strain TC 32-1)</name>
    <dbReference type="NCBI Taxonomy" id="747525"/>
    <lineage>
        <taxon>Eukaryota</taxon>
        <taxon>Fungi</taxon>
        <taxon>Dikarya</taxon>
        <taxon>Basidiomycota</taxon>
        <taxon>Agaricomycotina</taxon>
        <taxon>Agaricomycetes</taxon>
        <taxon>Russulales</taxon>
        <taxon>Bondarzewiaceae</taxon>
        <taxon>Heterobasidion</taxon>
        <taxon>Heterobasidion annosum species complex</taxon>
    </lineage>
</organism>
<dbReference type="RefSeq" id="XP_009544991.1">
    <property type="nucleotide sequence ID" value="XM_009546696.1"/>
</dbReference>
<evidence type="ECO:0000313" key="2">
    <source>
        <dbReference type="Proteomes" id="UP000030671"/>
    </source>
</evidence>
<keyword evidence="2" id="KW-1185">Reference proteome</keyword>
<evidence type="ECO:0000313" key="1">
    <source>
        <dbReference type="EMBL" id="ETW82649.1"/>
    </source>
</evidence>